<reference evidence="3 4" key="1">
    <citation type="submission" date="2020-10" db="EMBL/GenBank/DDBJ databases">
        <title>Phylogeny of dyella-like bacteria.</title>
        <authorList>
            <person name="Fu J."/>
        </authorList>
    </citation>
    <scope>NUCLEOTIDE SEQUENCE [LARGE SCALE GENOMIC DNA]</scope>
    <source>
        <strain evidence="3 4">DKC-1</strain>
    </source>
</reference>
<evidence type="ECO:0000313" key="4">
    <source>
        <dbReference type="Proteomes" id="UP001620397"/>
    </source>
</evidence>
<gene>
    <name evidence="3" type="ORF">ISP14_07030</name>
</gene>
<evidence type="ECO:0000259" key="2">
    <source>
        <dbReference type="Pfam" id="PF04389"/>
    </source>
</evidence>
<feature type="signal peptide" evidence="1">
    <location>
        <begin position="1"/>
        <end position="34"/>
    </location>
</feature>
<proteinExistence type="predicted"/>
<dbReference type="EMBL" id="JADIKL010000003">
    <property type="protein sequence ID" value="MFK2930541.1"/>
    <property type="molecule type" value="Genomic_DNA"/>
</dbReference>
<dbReference type="Gene3D" id="3.40.630.10">
    <property type="entry name" value="Zn peptidases"/>
    <property type="match status" value="1"/>
</dbReference>
<evidence type="ECO:0000313" key="3">
    <source>
        <dbReference type="EMBL" id="MFK2930541.1"/>
    </source>
</evidence>
<dbReference type="InterPro" id="IPR045175">
    <property type="entry name" value="M28_fam"/>
</dbReference>
<keyword evidence="1" id="KW-0732">Signal</keyword>
<feature type="chain" id="PRO_5046992657" evidence="1">
    <location>
        <begin position="35"/>
        <end position="474"/>
    </location>
</feature>
<accession>A0ABW8KGJ7</accession>
<dbReference type="SUPFAM" id="SSF53187">
    <property type="entry name" value="Zn-dependent exopeptidases"/>
    <property type="match status" value="1"/>
</dbReference>
<protein>
    <submittedName>
        <fullName evidence="3">M20/M25/M40 family metallo-hydrolase</fullName>
    </submittedName>
</protein>
<feature type="domain" description="Peptidase M28" evidence="2">
    <location>
        <begin position="130"/>
        <end position="331"/>
    </location>
</feature>
<keyword evidence="4" id="KW-1185">Reference proteome</keyword>
<dbReference type="Pfam" id="PF04389">
    <property type="entry name" value="Peptidase_M28"/>
    <property type="match status" value="1"/>
</dbReference>
<evidence type="ECO:0000256" key="1">
    <source>
        <dbReference type="SAM" id="SignalP"/>
    </source>
</evidence>
<sequence>MPTRTVIQGREVVRRIILSTCCAIAVAVTASAHAVEMPAEPHEQPALHLLAAAPSETELRATIAKLVGFGTRHTLSDTRSDTRGIGAARRWVKARFEAISRDCGGCLEVITPSQTFTGKRMPHPAEVMDVVAIKRGSADPQRVIAITGHLDSRVSDVMNASSDAPGANDDASGVAVLIEAARLLSKQDNRATLVFAALSGEEQGLYGGKLLADYAVAHGWQVEAELNNDIVGNSRGQNGVRDNTAVRVFSEGTRSNETLQQADYRRYHGGEVDSPSRNLARSMAGLADQYLPDFRVRMVYRTDRYGRGGDQVPFLEAGYPAVRVTEAQEDYTRQHQDLRTEHGVRYGDTIDGIDFRYLARVTALDAITTATLGRAPAPPSAMDIHGALATDTALDWHKAPGAAGYRVHWRDTTAPQWQHAQATGDVDRYVLKDVVIDDWFFGVSSVSSDGYESPVVFPGDAGSFERSPPAATQR</sequence>
<name>A0ABW8KGJ7_9GAMM</name>
<dbReference type="PANTHER" id="PTHR12147:SF26">
    <property type="entry name" value="PEPTIDASE M28 DOMAIN-CONTAINING PROTEIN"/>
    <property type="match status" value="1"/>
</dbReference>
<organism evidence="3 4">
    <name type="scientific">Dyella agri</name>
    <dbReference type="NCBI Taxonomy" id="1926869"/>
    <lineage>
        <taxon>Bacteria</taxon>
        <taxon>Pseudomonadati</taxon>
        <taxon>Pseudomonadota</taxon>
        <taxon>Gammaproteobacteria</taxon>
        <taxon>Lysobacterales</taxon>
        <taxon>Rhodanobacteraceae</taxon>
        <taxon>Dyella</taxon>
    </lineage>
</organism>
<dbReference type="Proteomes" id="UP001620397">
    <property type="component" value="Unassembled WGS sequence"/>
</dbReference>
<comment type="caution">
    <text evidence="3">The sequence shown here is derived from an EMBL/GenBank/DDBJ whole genome shotgun (WGS) entry which is preliminary data.</text>
</comment>
<dbReference type="InterPro" id="IPR007484">
    <property type="entry name" value="Peptidase_M28"/>
</dbReference>
<dbReference type="PANTHER" id="PTHR12147">
    <property type="entry name" value="METALLOPEPTIDASE M28 FAMILY MEMBER"/>
    <property type="match status" value="1"/>
</dbReference>